<feature type="domain" description="Nucleoside phosphorylase" evidence="3">
    <location>
        <begin position="2"/>
        <end position="224"/>
    </location>
</feature>
<dbReference type="GO" id="GO:0008930">
    <property type="term" value="F:methylthioadenosine nucleosidase activity"/>
    <property type="evidence" value="ECO:0007669"/>
    <property type="project" value="TreeGrafter"/>
</dbReference>
<dbReference type="KEGG" id="pace:A6070_00960"/>
<accession>A0A1L3GFQ3</accession>
<dbReference type="GO" id="GO:0019284">
    <property type="term" value="P:L-methionine salvage from S-adenosylmethionine"/>
    <property type="evidence" value="ECO:0007669"/>
    <property type="project" value="TreeGrafter"/>
</dbReference>
<comment type="function">
    <text evidence="1">Catalyzes the hydrolysis of futalosine (FL) to dehypoxanthine futalosine (DHFL) and hypoxanthine, a step in the biosynthesis of menaquinone (MK, vitamin K2).</text>
</comment>
<dbReference type="UniPathway" id="UPA00079"/>
<dbReference type="GO" id="GO:0008782">
    <property type="term" value="F:adenosylhomocysteine nucleosidase activity"/>
    <property type="evidence" value="ECO:0007669"/>
    <property type="project" value="TreeGrafter"/>
</dbReference>
<reference evidence="4 5" key="1">
    <citation type="journal article" date="2017" name="Genome Announc.">
        <title>Complete Genome Sequences of Two Acetylene-Fermenting Pelobacter acetylenicus Strains.</title>
        <authorList>
            <person name="Sutton J.M."/>
            <person name="Baesman S.M."/>
            <person name="Fierst J.L."/>
            <person name="Poret-Peterson A.T."/>
            <person name="Oremland R.S."/>
            <person name="Dunlap D.S."/>
            <person name="Akob D.M."/>
        </authorList>
    </citation>
    <scope>NUCLEOTIDE SEQUENCE [LARGE SCALE GENOMIC DNA]</scope>
    <source>
        <strain evidence="4 5">DSM 3247</strain>
    </source>
</reference>
<dbReference type="GO" id="GO:0005829">
    <property type="term" value="C:cytosol"/>
    <property type="evidence" value="ECO:0007669"/>
    <property type="project" value="TreeGrafter"/>
</dbReference>
<dbReference type="OrthoDB" id="9788270at2"/>
<dbReference type="GO" id="GO:0009234">
    <property type="term" value="P:menaquinone biosynthetic process"/>
    <property type="evidence" value="ECO:0007669"/>
    <property type="project" value="UniProtKB-UniRule"/>
</dbReference>
<dbReference type="InterPro" id="IPR000845">
    <property type="entry name" value="Nucleoside_phosphorylase_d"/>
</dbReference>
<dbReference type="Proteomes" id="UP000182264">
    <property type="component" value="Chromosome"/>
</dbReference>
<evidence type="ECO:0000313" key="5">
    <source>
        <dbReference type="Proteomes" id="UP000182264"/>
    </source>
</evidence>
<keyword evidence="1 4" id="KW-0378">Hydrolase</keyword>
<sequence>MIAIVAAVPEETALLRRRLFPCEVRRCGHRDLYCGSMFGHKLTVLHTGIGKINAASAVTVMLEREKPEMLILTGCCGAYPGQGLATGDLLLATEEISADEGVLTPEGFRDFGSIGFTLLRSKGFECRSRCTVESRLRESALPHLERFAVEGGLHLKSGPMVTVSTCSGTLQSGRELQQRTGGLGENMEGAAVAQVCEQYQVPFLELRGVSNLVEDRDLSRWDLEGAAGGVQQALMALLRGWFSPILRA</sequence>
<keyword evidence="1" id="KW-0474">Menaquinone biosynthesis</keyword>
<protein>
    <recommendedName>
        <fullName evidence="1 2">Futalosine hydrolase</fullName>
        <shortName evidence="1">FL hydrolase</shortName>
        <ecNumber evidence="1 2">3.2.2.26</ecNumber>
    </recommendedName>
    <alternativeName>
        <fullName evidence="1">Futalosine nucleosidase</fullName>
    </alternativeName>
    <alternativeName>
        <fullName evidence="1">Menaquinone biosynthetic enzyme MqnB</fullName>
    </alternativeName>
</protein>
<dbReference type="HAMAP" id="MF_00991">
    <property type="entry name" value="MqnB"/>
    <property type="match status" value="1"/>
</dbReference>
<dbReference type="NCBIfam" id="TIGR03664">
    <property type="entry name" value="fut_nucase"/>
    <property type="match status" value="1"/>
</dbReference>
<comment type="catalytic activity">
    <reaction evidence="1">
        <text>futalosine + H2O = dehypoxanthine futalosine + hypoxanthine</text>
        <dbReference type="Rhea" id="RHEA:25904"/>
        <dbReference type="ChEBI" id="CHEBI:15377"/>
        <dbReference type="ChEBI" id="CHEBI:17368"/>
        <dbReference type="ChEBI" id="CHEBI:58863"/>
        <dbReference type="ChEBI" id="CHEBI:58864"/>
        <dbReference type="EC" id="3.2.2.26"/>
    </reaction>
</comment>
<dbReference type="STRING" id="29542.A6070_00960"/>
<dbReference type="AlphaFoldDB" id="A0A1L3GFQ3"/>
<dbReference type="InterPro" id="IPR019963">
    <property type="entry name" value="FL_hydrolase_MqnB"/>
</dbReference>
<name>A0A1L3GFQ3_SYNAC</name>
<comment type="similarity">
    <text evidence="1">Belongs to the PNP/UDP phosphorylase family. Futalosine hydrolase subfamily.</text>
</comment>
<proteinExistence type="inferred from homology"/>
<dbReference type="InterPro" id="IPR035994">
    <property type="entry name" value="Nucleoside_phosphorylase_sf"/>
</dbReference>
<comment type="pathway">
    <text evidence="1">Quinol/quinone metabolism; menaquinone biosynthesis.</text>
</comment>
<evidence type="ECO:0000313" key="4">
    <source>
        <dbReference type="EMBL" id="APG24802.1"/>
    </source>
</evidence>
<evidence type="ECO:0000256" key="1">
    <source>
        <dbReference type="HAMAP-Rule" id="MF_00991"/>
    </source>
</evidence>
<dbReference type="GO" id="GO:0009116">
    <property type="term" value="P:nucleoside metabolic process"/>
    <property type="evidence" value="ECO:0007669"/>
    <property type="project" value="InterPro"/>
</dbReference>
<dbReference type="SUPFAM" id="SSF53167">
    <property type="entry name" value="Purine and uridine phosphorylases"/>
    <property type="match status" value="1"/>
</dbReference>
<gene>
    <name evidence="1" type="primary">mqnB</name>
    <name evidence="4" type="ORF">A7E75_07015</name>
</gene>
<dbReference type="PANTHER" id="PTHR46832">
    <property type="entry name" value="5'-METHYLTHIOADENOSINE/S-ADENOSYLHOMOCYSTEINE NUCLEOSIDASE"/>
    <property type="match status" value="1"/>
</dbReference>
<dbReference type="RefSeq" id="WP_072286648.1">
    <property type="nucleotide sequence ID" value="NZ_CP015455.1"/>
</dbReference>
<evidence type="ECO:0000259" key="3">
    <source>
        <dbReference type="Pfam" id="PF01048"/>
    </source>
</evidence>
<organism evidence="4 5">
    <name type="scientific">Syntrophotalea acetylenica</name>
    <name type="common">Pelobacter acetylenicus</name>
    <dbReference type="NCBI Taxonomy" id="29542"/>
    <lineage>
        <taxon>Bacteria</taxon>
        <taxon>Pseudomonadati</taxon>
        <taxon>Thermodesulfobacteriota</taxon>
        <taxon>Desulfuromonadia</taxon>
        <taxon>Desulfuromonadales</taxon>
        <taxon>Syntrophotaleaceae</taxon>
        <taxon>Syntrophotalea</taxon>
    </lineage>
</organism>
<dbReference type="EMBL" id="CP015518">
    <property type="protein sequence ID" value="APG24802.1"/>
    <property type="molecule type" value="Genomic_DNA"/>
</dbReference>
<dbReference type="EC" id="3.2.2.26" evidence="1 2"/>
<dbReference type="Pfam" id="PF01048">
    <property type="entry name" value="PNP_UDP_1"/>
    <property type="match status" value="1"/>
</dbReference>
<dbReference type="PANTHER" id="PTHR46832:SF2">
    <property type="entry name" value="FUTALOSINE HYDROLASE"/>
    <property type="match status" value="1"/>
</dbReference>
<evidence type="ECO:0000256" key="2">
    <source>
        <dbReference type="NCBIfam" id="TIGR03664"/>
    </source>
</evidence>
<keyword evidence="5" id="KW-1185">Reference proteome</keyword>
<dbReference type="CDD" id="cd17766">
    <property type="entry name" value="futalosine_nucleosidase_MqnB"/>
    <property type="match status" value="1"/>
</dbReference>
<dbReference type="Gene3D" id="3.40.50.1580">
    <property type="entry name" value="Nucleoside phosphorylase domain"/>
    <property type="match status" value="1"/>
</dbReference>